<comment type="caution">
    <text evidence="3">The sequence shown here is derived from an EMBL/GenBank/DDBJ whole genome shotgun (WGS) entry which is preliminary data.</text>
</comment>
<protein>
    <submittedName>
        <fullName evidence="3">Glycosyltransferase</fullName>
        <ecNumber evidence="3">2.4.-.-</ecNumber>
    </submittedName>
</protein>
<organism evidence="3 4">
    <name type="scientific">Mycolicibacterium arenosum</name>
    <dbReference type="NCBI Taxonomy" id="2952157"/>
    <lineage>
        <taxon>Bacteria</taxon>
        <taxon>Bacillati</taxon>
        <taxon>Actinomycetota</taxon>
        <taxon>Actinomycetes</taxon>
        <taxon>Mycobacteriales</taxon>
        <taxon>Mycobacteriaceae</taxon>
        <taxon>Mycolicibacterium</taxon>
    </lineage>
</organism>
<dbReference type="GO" id="GO:0016757">
    <property type="term" value="F:glycosyltransferase activity"/>
    <property type="evidence" value="ECO:0007669"/>
    <property type="project" value="UniProtKB-KW"/>
</dbReference>
<dbReference type="EMBL" id="JANDBD010000007">
    <property type="protein sequence ID" value="MCP9273984.1"/>
    <property type="molecule type" value="Genomic_DNA"/>
</dbReference>
<dbReference type="SUPFAM" id="SSF53756">
    <property type="entry name" value="UDP-Glycosyltransferase/glycogen phosphorylase"/>
    <property type="match status" value="1"/>
</dbReference>
<sequence>MPKFGILSTYAPTPCGLATFSAALVEAMLRKGGSATVVRIADAEVSSDVHVAAELVSGSPDSIAAAVDELNRADVALIQHEYGVYGGTDGDEILQIMAGLRVPSIVVAHTVLKDPTPHQRSVLESVLSLADKVVVMSKEARHRLTVGYAVDSTKIATIPHGAIVTGADTAPSPGRPTILTWGLLGPGKGIERVIDAMVSLRNLPNAPRYLVAGRTHPKVLVAQGEKYREERFAQAKSLGVSDSVSFDDAYRTPAELGALIQTAAVVVLPYDSRDQATSGVLVDSLATGRPVVATDFPHARELLGRDAIVDHDDPDALVHALSRVLTDRQAAGSMSSRARELAPSMAWPVVADAYVRLAQGLVVNERSFT</sequence>
<accession>A0ABT1M490</accession>
<name>A0ABT1M490_9MYCO</name>
<dbReference type="Gene3D" id="3.40.50.2000">
    <property type="entry name" value="Glycogen Phosphorylase B"/>
    <property type="match status" value="2"/>
</dbReference>
<keyword evidence="4" id="KW-1185">Reference proteome</keyword>
<evidence type="ECO:0000256" key="1">
    <source>
        <dbReference type="ARBA" id="ARBA00022679"/>
    </source>
</evidence>
<keyword evidence="1 3" id="KW-0808">Transferase</keyword>
<keyword evidence="3" id="KW-0328">Glycosyltransferase</keyword>
<proteinExistence type="predicted"/>
<dbReference type="RefSeq" id="WP_255061322.1">
    <property type="nucleotide sequence ID" value="NZ_JANDBD010000007.1"/>
</dbReference>
<evidence type="ECO:0000259" key="2">
    <source>
        <dbReference type="Pfam" id="PF00534"/>
    </source>
</evidence>
<dbReference type="Pfam" id="PF00534">
    <property type="entry name" value="Glycos_transf_1"/>
    <property type="match status" value="1"/>
</dbReference>
<feature type="domain" description="Glycosyl transferase family 1" evidence="2">
    <location>
        <begin position="173"/>
        <end position="340"/>
    </location>
</feature>
<reference evidence="3 4" key="1">
    <citation type="submission" date="2022-06" db="EMBL/GenBank/DDBJ databases">
        <title>Mycolicibacterium sp. CAU 1645 isolated from seawater.</title>
        <authorList>
            <person name="Kim W."/>
        </authorList>
    </citation>
    <scope>NUCLEOTIDE SEQUENCE [LARGE SCALE GENOMIC DNA]</scope>
    <source>
        <strain evidence="3 4">CAU 1645</strain>
    </source>
</reference>
<dbReference type="PANTHER" id="PTHR12526">
    <property type="entry name" value="GLYCOSYLTRANSFERASE"/>
    <property type="match status" value="1"/>
</dbReference>
<evidence type="ECO:0000313" key="3">
    <source>
        <dbReference type="EMBL" id="MCP9273984.1"/>
    </source>
</evidence>
<evidence type="ECO:0000313" key="4">
    <source>
        <dbReference type="Proteomes" id="UP001651690"/>
    </source>
</evidence>
<dbReference type="PANTHER" id="PTHR12526:SF572">
    <property type="entry name" value="BLL5144 PROTEIN"/>
    <property type="match status" value="1"/>
</dbReference>
<dbReference type="InterPro" id="IPR001296">
    <property type="entry name" value="Glyco_trans_1"/>
</dbReference>
<gene>
    <name evidence="3" type="ORF">NM203_17480</name>
</gene>
<dbReference type="Proteomes" id="UP001651690">
    <property type="component" value="Unassembled WGS sequence"/>
</dbReference>
<dbReference type="EC" id="2.4.-.-" evidence="3"/>